<evidence type="ECO:0000313" key="5">
    <source>
        <dbReference type="Proteomes" id="UP000233256"/>
    </source>
</evidence>
<dbReference type="SUPFAM" id="SSF48371">
    <property type="entry name" value="ARM repeat"/>
    <property type="match status" value="2"/>
</dbReference>
<dbReference type="Gene3D" id="1.25.40.10">
    <property type="entry name" value="Tetratricopeptide repeat domain"/>
    <property type="match status" value="1"/>
</dbReference>
<dbReference type="InterPro" id="IPR011989">
    <property type="entry name" value="ARM-like"/>
</dbReference>
<protein>
    <submittedName>
        <fullName evidence="4">Uncharacterized protein</fullName>
    </submittedName>
</protein>
<dbReference type="PROSITE" id="PS50077">
    <property type="entry name" value="HEAT_REPEAT"/>
    <property type="match status" value="1"/>
</dbReference>
<dbReference type="InterPro" id="IPR004155">
    <property type="entry name" value="PBS_lyase_HEAT"/>
</dbReference>
<reference evidence="4 5" key="1">
    <citation type="journal article" date="2017" name="ISME J.">
        <title>Potential for microbial H2 and metal transformations associated with novel bacteria and archaea in deep terrestrial subsurface sediments.</title>
        <authorList>
            <person name="Hernsdorf A.W."/>
            <person name="Amano Y."/>
            <person name="Miyakawa K."/>
            <person name="Ise K."/>
            <person name="Suzuki Y."/>
            <person name="Anantharaman K."/>
            <person name="Probst A."/>
            <person name="Burstein D."/>
            <person name="Thomas B.C."/>
            <person name="Banfield J.F."/>
        </authorList>
    </citation>
    <scope>NUCLEOTIDE SEQUENCE [LARGE SCALE GENOMIC DNA]</scope>
    <source>
        <strain evidence="4">HGW-Wallbacteria-1</strain>
    </source>
</reference>
<evidence type="ECO:0000256" key="1">
    <source>
        <dbReference type="ARBA" id="ARBA00045876"/>
    </source>
</evidence>
<evidence type="ECO:0000313" key="4">
    <source>
        <dbReference type="EMBL" id="PKK90714.1"/>
    </source>
</evidence>
<dbReference type="Proteomes" id="UP000233256">
    <property type="component" value="Unassembled WGS sequence"/>
</dbReference>
<keyword evidence="2" id="KW-0802">TPR repeat</keyword>
<dbReference type="InterPro" id="IPR019734">
    <property type="entry name" value="TPR_rpt"/>
</dbReference>
<keyword evidence="3" id="KW-0472">Membrane</keyword>
<dbReference type="PANTHER" id="PTHR12697">
    <property type="entry name" value="PBS LYASE HEAT-LIKE PROTEIN"/>
    <property type="match status" value="1"/>
</dbReference>
<keyword evidence="3" id="KW-1133">Transmembrane helix</keyword>
<feature type="transmembrane region" description="Helical" evidence="3">
    <location>
        <begin position="1080"/>
        <end position="1098"/>
    </location>
</feature>
<dbReference type="SMART" id="SM00567">
    <property type="entry name" value="EZ_HEAT"/>
    <property type="match status" value="6"/>
</dbReference>
<comment type="function">
    <text evidence="1">Catalyzes the hydroxylation of the N(6)-(4-aminobutyl)-L-lysine intermediate produced by deoxyhypusine synthase/DHPS on a critical lysine of the eukaryotic translation initiation factor 5A/eIF-5A. This is the second step of the post-translational modification of that lysine into an unusual amino acid residue named hypusine. Hypusination is unique to mature eIF-5A factor and is essential for its function.</text>
</comment>
<dbReference type="Pfam" id="PF13181">
    <property type="entry name" value="TPR_8"/>
    <property type="match status" value="1"/>
</dbReference>
<dbReference type="SUPFAM" id="SSF48452">
    <property type="entry name" value="TPR-like"/>
    <property type="match status" value="1"/>
</dbReference>
<dbReference type="PROSITE" id="PS50005">
    <property type="entry name" value="TPR"/>
    <property type="match status" value="2"/>
</dbReference>
<gene>
    <name evidence="4" type="ORF">CVV64_07490</name>
</gene>
<sequence>MKISNSVFFGETLEKRKREILDLAALGNAEVLPGLMQLCIRDPESEIRRIARQCIQSIRRSGQIQLTGFSDLDSSARLTLVNCLASKPRGSHADFMKEVLLSDPDPIIRRKAIIGLGLQGDRTSVPFLSSLSCDEDPVLIPAIVRALRFLDDPLSLLALPGICLDNNFALHEALKLINGFPPGRIYGFFVALMNQPGTSGKLSLIRFAEKFPRRDLIPLLKEIASTGSEELSRRARVILESETENSSPDFRGVSEEFNFKPERIGILAELRRAIAEDDSGMILEGLKKVGDGGFHSEAESEIFTVMARAGEPTVKAAAIRMAGILGTSRALAKILRHLSGNIDLIRAAAAESLSWFVADPAVPEILNDLISDSSPLVVASACKALASITGMVDGNAIDRLLTEMGEEGKLLAIDVISSFGDSDMAETLVDLTCDSAQAVSAAAVESLESLALLGSVRALKFLADNSKNIEVSDCAETGAIIAFSTIEIDSASVCSDQELRILDQLLFNLESGDERMRLNALREIRDYDDPVTLEAVRIATRDQSRNVRKLASATFRFMKTRKGMLPKSELFHVENAIGGSTVSDPAELNEILVNGDRTAKIQALKSIPFNAGSMILEVLTKSLAIEKDSHVKPILATVTGMVGDSEVVPLLSSLLRDEDSRVRANAVEALCYTGDKTILSIVAPMINDSERRPRQCAVNLFKSYEKPGELVFFLESWAFDGDRERRLVCARLLGYLAQSAREPFLGLLLKMIREEKSGRVLEMLVKALTAVCIHLEQDKGDDIFRIAIESRPGASRQRVLKKGFSACRKSRMKIMHRSDVPVTEVFASNDFLGSGDGEFNFQDIDAIRREISNSDNDIRRIAIDAMMHVSNLSAADLDQLVQIMLNDDDGTVRYAAARVLKRVDSGRYDLARRGSEVQQSQRIIEECSVAEEIKSESEFESVETHTDSGKYSNLNETDSSFTSELACKSLTDDEVKKLVLSLLDNLGSEIPRLRGAARAQLVSMRDTRVDKVILYASPTISIGLEKEIRAILRKRSTFDSADLSSIKKEKSNSRADSGSLNSETIYPVIGKSSVKMTSLILIRMIILESLTLIIRLCSMMGKSLADWSAFNRVVFSCKTWIAITLIFVILLFFNGWLHQFHSVPYSENLSDNVNNKLSHEQRQKDELASHFQRAGKYRDGGDYSGAIEVLKKIVSRDMENTNARLEMASLHGLLGNREDELREYHLIMQINRRHAFIYYNMAIINMKMGNSAEALKLFLKAFEDEPGMVESCYQAGLIHAADNRLEEASKCFLKVLELKPDHSEAFRALDNL</sequence>
<dbReference type="Gene3D" id="1.25.10.10">
    <property type="entry name" value="Leucine-rich Repeat Variant"/>
    <property type="match status" value="4"/>
</dbReference>
<evidence type="ECO:0000256" key="3">
    <source>
        <dbReference type="SAM" id="Phobius"/>
    </source>
</evidence>
<dbReference type="SMART" id="SM00028">
    <property type="entry name" value="TPR"/>
    <property type="match status" value="4"/>
</dbReference>
<name>A0A2N1PQV5_9BACT</name>
<dbReference type="EMBL" id="PGXC01000004">
    <property type="protein sequence ID" value="PKK90714.1"/>
    <property type="molecule type" value="Genomic_DNA"/>
</dbReference>
<dbReference type="GO" id="GO:0016491">
    <property type="term" value="F:oxidoreductase activity"/>
    <property type="evidence" value="ECO:0007669"/>
    <property type="project" value="TreeGrafter"/>
</dbReference>
<dbReference type="Pfam" id="PF13646">
    <property type="entry name" value="HEAT_2"/>
    <property type="match status" value="3"/>
</dbReference>
<dbReference type="InterPro" id="IPR016024">
    <property type="entry name" value="ARM-type_fold"/>
</dbReference>
<evidence type="ECO:0000256" key="2">
    <source>
        <dbReference type="PROSITE-ProRule" id="PRU00339"/>
    </source>
</evidence>
<feature type="repeat" description="TPR" evidence="2">
    <location>
        <begin position="1235"/>
        <end position="1268"/>
    </location>
</feature>
<keyword evidence="3" id="KW-0812">Transmembrane</keyword>
<dbReference type="PANTHER" id="PTHR12697:SF5">
    <property type="entry name" value="DEOXYHYPUSINE HYDROXYLASE"/>
    <property type="match status" value="1"/>
</dbReference>
<organism evidence="4 5">
    <name type="scientific">Candidatus Wallbacteria bacterium HGW-Wallbacteria-1</name>
    <dbReference type="NCBI Taxonomy" id="2013854"/>
    <lineage>
        <taxon>Bacteria</taxon>
        <taxon>Candidatus Walliibacteriota</taxon>
    </lineage>
</organism>
<dbReference type="InterPro" id="IPR021133">
    <property type="entry name" value="HEAT_type_2"/>
</dbReference>
<dbReference type="InterPro" id="IPR011990">
    <property type="entry name" value="TPR-like_helical_dom_sf"/>
</dbReference>
<feature type="transmembrane region" description="Helical" evidence="3">
    <location>
        <begin position="1119"/>
        <end position="1137"/>
    </location>
</feature>
<accession>A0A2N1PQV5</accession>
<comment type="caution">
    <text evidence="4">The sequence shown here is derived from an EMBL/GenBank/DDBJ whole genome shotgun (WGS) entry which is preliminary data.</text>
</comment>
<feature type="repeat" description="TPR" evidence="2">
    <location>
        <begin position="1269"/>
        <end position="1302"/>
    </location>
</feature>
<proteinExistence type="predicted"/>